<dbReference type="Proteomes" id="UP000250434">
    <property type="component" value="Chromosome"/>
</dbReference>
<reference evidence="2 3" key="1">
    <citation type="submission" date="2016-04" db="EMBL/GenBank/DDBJ databases">
        <title>Complete genome sequence and analysis of deep-sea sediment isolate, Amycolatopsis sp. WP1.</title>
        <authorList>
            <person name="Wang H."/>
            <person name="Chen S."/>
            <person name="Wu Q."/>
        </authorList>
    </citation>
    <scope>NUCLEOTIDE SEQUENCE [LARGE SCALE GENOMIC DNA]</scope>
    <source>
        <strain evidence="2 3">WP1</strain>
    </source>
</reference>
<dbReference type="AlphaFoldDB" id="A0A344LAN6"/>
<gene>
    <name evidence="2" type="ORF">A4R43_23580</name>
</gene>
<accession>A0A344LAN6</accession>
<sequence length="179" mass="19885">MIFSLLVGMFAGLTLFFGMAAVDYFRAGPDVPAKQIPGVLCALAALFFGSFLVLVAAGRFRRGEVRLSPEGIRHRGWSYTSFLPWTAFAGGKATFRGTPYVLAIAYANAPWERKQYAPLWRIDRLPPKPMIAVNCAAFAIDRTLLYHFIMFYLDNPAARAELGTERSLQRARSGELRSG</sequence>
<protein>
    <submittedName>
        <fullName evidence="2">Uncharacterized protein</fullName>
    </submittedName>
</protein>
<keyword evidence="1" id="KW-0812">Transmembrane</keyword>
<feature type="transmembrane region" description="Helical" evidence="1">
    <location>
        <begin position="36"/>
        <end position="57"/>
    </location>
</feature>
<dbReference type="KEGG" id="aab:A4R43_23580"/>
<evidence type="ECO:0000256" key="1">
    <source>
        <dbReference type="SAM" id="Phobius"/>
    </source>
</evidence>
<name>A0A344LAN6_9PSEU</name>
<keyword evidence="1" id="KW-0472">Membrane</keyword>
<organism evidence="2 3">
    <name type="scientific">Amycolatopsis albispora</name>
    <dbReference type="NCBI Taxonomy" id="1804986"/>
    <lineage>
        <taxon>Bacteria</taxon>
        <taxon>Bacillati</taxon>
        <taxon>Actinomycetota</taxon>
        <taxon>Actinomycetes</taxon>
        <taxon>Pseudonocardiales</taxon>
        <taxon>Pseudonocardiaceae</taxon>
        <taxon>Amycolatopsis</taxon>
    </lineage>
</organism>
<evidence type="ECO:0000313" key="2">
    <source>
        <dbReference type="EMBL" id="AXB45110.1"/>
    </source>
</evidence>
<keyword evidence="3" id="KW-1185">Reference proteome</keyword>
<proteinExistence type="predicted"/>
<evidence type="ECO:0000313" key="3">
    <source>
        <dbReference type="Proteomes" id="UP000250434"/>
    </source>
</evidence>
<dbReference type="RefSeq" id="WP_113694366.1">
    <property type="nucleotide sequence ID" value="NZ_CP015163.1"/>
</dbReference>
<dbReference type="OrthoDB" id="3627672at2"/>
<keyword evidence="1" id="KW-1133">Transmembrane helix</keyword>
<dbReference type="EMBL" id="CP015163">
    <property type="protein sequence ID" value="AXB45110.1"/>
    <property type="molecule type" value="Genomic_DNA"/>
</dbReference>